<dbReference type="GO" id="GO:0016853">
    <property type="term" value="F:isomerase activity"/>
    <property type="evidence" value="ECO:0007669"/>
    <property type="project" value="UniProtKB-KW"/>
</dbReference>
<reference evidence="2 3" key="2">
    <citation type="submission" date="2023-06" db="EMBL/GenBank/DDBJ databases">
        <title>Complete Genome Sequence of Flavobacterium keumense K3R-10.</title>
        <authorList>
            <person name="Jeong H."/>
            <person name="Jhang S.Y."/>
            <person name="Kim J.N."/>
        </authorList>
    </citation>
    <scope>NUCLEOTIDE SEQUENCE [LARGE SCALE GENOMIC DNA]</scope>
    <source>
        <strain evidence="2 3">K3R-10</strain>
    </source>
</reference>
<dbReference type="Gene3D" id="4.10.1080.10">
    <property type="entry name" value="TSP type-3 repeat"/>
    <property type="match status" value="1"/>
</dbReference>
<dbReference type="InterPro" id="IPR028974">
    <property type="entry name" value="TSP_type-3_rpt"/>
</dbReference>
<name>A0ABY8N2E9_9FLAO</name>
<dbReference type="PROSITE" id="PS51257">
    <property type="entry name" value="PROKAR_LIPOPROTEIN"/>
    <property type="match status" value="1"/>
</dbReference>
<dbReference type="InterPro" id="IPR046357">
    <property type="entry name" value="PPIase_dom_sf"/>
</dbReference>
<accession>A0ABY8N2E9</accession>
<dbReference type="EMBL" id="CP092332">
    <property type="protein sequence ID" value="WGK93835.1"/>
    <property type="molecule type" value="Genomic_DNA"/>
</dbReference>
<evidence type="ECO:0000313" key="3">
    <source>
        <dbReference type="Proteomes" id="UP001232117"/>
    </source>
</evidence>
<feature type="chain" id="PRO_5045701720" evidence="1">
    <location>
        <begin position="22"/>
        <end position="336"/>
    </location>
</feature>
<feature type="signal peptide" evidence="1">
    <location>
        <begin position="1"/>
        <end position="21"/>
    </location>
</feature>
<evidence type="ECO:0000256" key="1">
    <source>
        <dbReference type="SAM" id="SignalP"/>
    </source>
</evidence>
<dbReference type="SUPFAM" id="SSF54534">
    <property type="entry name" value="FKBP-like"/>
    <property type="match status" value="1"/>
</dbReference>
<sequence length="336" mass="37366">MNKFKYYFIVLVTVLSFFSCSKNNTATVEPLRDYSVQYTADLATIEEYLKTYYITVTNHPGFTDDQDIVFTKIPSGGTQASVWSYLNSATFPKLLSRDVNFHGITYKIYYLVLREGTGEKPTNVDAVLASYRGDYLNQVAATSTAAAYLGVTKFEESKYPQSFFGLTSTITGWSEIFPLFRKGTYTANADGTVTYTNFGAGVMFIPSGLGYYASGSGSIPAYCPLVFSFKLYEIQRTDLDEDGIPSYLEDLNGDGYMYDFRNTINYPVTPTSNPDDSDGDGIPNFYDVDDDGDNYTTKLEIKDANGVLIPFASIPDCSGNTTSTTRVKKYLDKNCH</sequence>
<dbReference type="SUPFAM" id="SSF103647">
    <property type="entry name" value="TSP type-3 repeat"/>
    <property type="match status" value="1"/>
</dbReference>
<keyword evidence="2" id="KW-0413">Isomerase</keyword>
<reference evidence="2 3" key="1">
    <citation type="submission" date="2022-02" db="EMBL/GenBank/DDBJ databases">
        <authorList>
            <person name="Cha I.-T."/>
            <person name="Lee K.-E."/>
            <person name="Park S.-J."/>
        </authorList>
    </citation>
    <scope>NUCLEOTIDE SEQUENCE [LARGE SCALE GENOMIC DNA]</scope>
    <source>
        <strain evidence="2 3">K3R-10</strain>
    </source>
</reference>
<proteinExistence type="predicted"/>
<protein>
    <submittedName>
        <fullName evidence="2">FKBP-type peptidylprolyl isomerase</fullName>
    </submittedName>
</protein>
<organism evidence="2 3">
    <name type="scientific">Flavobacterium keumense</name>
    <dbReference type="NCBI Taxonomy" id="1306518"/>
    <lineage>
        <taxon>Bacteria</taxon>
        <taxon>Pseudomonadati</taxon>
        <taxon>Bacteroidota</taxon>
        <taxon>Flavobacteriia</taxon>
        <taxon>Flavobacteriales</taxon>
        <taxon>Flavobacteriaceae</taxon>
        <taxon>Flavobacterium</taxon>
    </lineage>
</organism>
<dbReference type="Proteomes" id="UP001232117">
    <property type="component" value="Chromosome"/>
</dbReference>
<keyword evidence="3" id="KW-1185">Reference proteome</keyword>
<evidence type="ECO:0000313" key="2">
    <source>
        <dbReference type="EMBL" id="WGK93835.1"/>
    </source>
</evidence>
<keyword evidence="1" id="KW-0732">Signal</keyword>
<dbReference type="Gene3D" id="3.10.50.40">
    <property type="match status" value="1"/>
</dbReference>
<gene>
    <name evidence="2" type="ORF">MG292_06965</name>
</gene>
<dbReference type="RefSeq" id="WP_264533435.1">
    <property type="nucleotide sequence ID" value="NZ_CP092332.1"/>
</dbReference>